<proteinExistence type="predicted"/>
<gene>
    <name evidence="1" type="ORF">F8M41_007521</name>
</gene>
<dbReference type="AlphaFoldDB" id="A0A8H4AW75"/>
<dbReference type="EMBL" id="WTPW01000177">
    <property type="protein sequence ID" value="KAF0538753.1"/>
    <property type="molecule type" value="Genomic_DNA"/>
</dbReference>
<protein>
    <submittedName>
        <fullName evidence="1">Uncharacterized protein</fullName>
    </submittedName>
</protein>
<evidence type="ECO:0000313" key="1">
    <source>
        <dbReference type="EMBL" id="KAF0538753.1"/>
    </source>
</evidence>
<dbReference type="OrthoDB" id="2409088at2759"/>
<organism evidence="1 2">
    <name type="scientific">Gigaspora margarita</name>
    <dbReference type="NCBI Taxonomy" id="4874"/>
    <lineage>
        <taxon>Eukaryota</taxon>
        <taxon>Fungi</taxon>
        <taxon>Fungi incertae sedis</taxon>
        <taxon>Mucoromycota</taxon>
        <taxon>Glomeromycotina</taxon>
        <taxon>Glomeromycetes</taxon>
        <taxon>Diversisporales</taxon>
        <taxon>Gigasporaceae</taxon>
        <taxon>Gigaspora</taxon>
    </lineage>
</organism>
<name>A0A8H4AW75_GIGMA</name>
<reference evidence="1 2" key="1">
    <citation type="journal article" date="2019" name="Environ. Microbiol.">
        <title>At the nexus of three kingdoms: the genome of the mycorrhizal fungus Gigaspora margarita provides insights into plant, endobacterial and fungal interactions.</title>
        <authorList>
            <person name="Venice F."/>
            <person name="Ghignone S."/>
            <person name="Salvioli di Fossalunga A."/>
            <person name="Amselem J."/>
            <person name="Novero M."/>
            <person name="Xianan X."/>
            <person name="Sedzielewska Toro K."/>
            <person name="Morin E."/>
            <person name="Lipzen A."/>
            <person name="Grigoriev I.V."/>
            <person name="Henrissat B."/>
            <person name="Martin F.M."/>
            <person name="Bonfante P."/>
        </authorList>
    </citation>
    <scope>NUCLEOTIDE SEQUENCE [LARGE SCALE GENOMIC DNA]</scope>
    <source>
        <strain evidence="1 2">BEG34</strain>
    </source>
</reference>
<dbReference type="Proteomes" id="UP000439903">
    <property type="component" value="Unassembled WGS sequence"/>
</dbReference>
<comment type="caution">
    <text evidence="1">The sequence shown here is derived from an EMBL/GenBank/DDBJ whole genome shotgun (WGS) entry which is preliminary data.</text>
</comment>
<sequence length="110" mass="12859">MSFEPSHYFFPPNQEEIYYPNLDSLNEDALVSSQDTIISESFDFSTSESPTKESEISEVCKNNANKLKQEAKHNLETIIKNIHYANDRIINDVNEQYNFYILLFTLSFIH</sequence>
<evidence type="ECO:0000313" key="2">
    <source>
        <dbReference type="Proteomes" id="UP000439903"/>
    </source>
</evidence>
<accession>A0A8H4AW75</accession>
<keyword evidence="2" id="KW-1185">Reference proteome</keyword>